<dbReference type="InterPro" id="IPR019076">
    <property type="entry name" value="Spore_lipoprot_YhcN/YlaJ-like"/>
</dbReference>
<dbReference type="Proteomes" id="UP000322139">
    <property type="component" value="Unassembled WGS sequence"/>
</dbReference>
<comment type="caution">
    <text evidence="2">The sequence shown here is derived from an EMBL/GenBank/DDBJ whole genome shotgun (WGS) entry which is preliminary data.</text>
</comment>
<reference evidence="2 3" key="1">
    <citation type="submission" date="2019-08" db="EMBL/GenBank/DDBJ databases">
        <title>Bacillus genomes from the desert of Cuatro Cienegas, Coahuila.</title>
        <authorList>
            <person name="Olmedo-Alvarez G."/>
        </authorList>
    </citation>
    <scope>NUCLEOTIDE SEQUENCE [LARGE SCALE GENOMIC DNA]</scope>
    <source>
        <strain evidence="2 3">CH446_14T</strain>
    </source>
</reference>
<evidence type="ECO:0000313" key="3">
    <source>
        <dbReference type="Proteomes" id="UP000322139"/>
    </source>
</evidence>
<evidence type="ECO:0000313" key="2">
    <source>
        <dbReference type="EMBL" id="TYS47849.1"/>
    </source>
</evidence>
<accession>A0A5D4RBC8</accession>
<evidence type="ECO:0008006" key="4">
    <source>
        <dbReference type="Google" id="ProtNLM"/>
    </source>
</evidence>
<dbReference type="AlphaFoldDB" id="A0A5D4RBC8"/>
<dbReference type="Pfam" id="PF09580">
    <property type="entry name" value="Spore_YhcN_YlaJ"/>
    <property type="match status" value="1"/>
</dbReference>
<gene>
    <name evidence="2" type="ORF">FZD51_13040</name>
</gene>
<feature type="region of interest" description="Disordered" evidence="1">
    <location>
        <begin position="39"/>
        <end position="68"/>
    </location>
</feature>
<feature type="compositionally biased region" description="Polar residues" evidence="1">
    <location>
        <begin position="56"/>
        <end position="66"/>
    </location>
</feature>
<proteinExistence type="predicted"/>
<sequence length="181" mass="20395">MLISKRLFLTGFAALSVLPGCGINEKDTYDDTAIRDMGSKQTENLVSTPKEDSETNTKLTDPTRTSYEGKNEAPRLILDENASKRISSMDMVNDAVVIKTNNRTFVAVKPGNDYQLAENSRQEIKQAMQAENSARNVYITEDAEFYKHLKSYQDAINAGKPVDQLYREFIMLAEKTFPNPK</sequence>
<protein>
    <recommendedName>
        <fullName evidence="4">YhcN/YlaJ family sporulation lipoprotein</fullName>
    </recommendedName>
</protein>
<evidence type="ECO:0000256" key="1">
    <source>
        <dbReference type="SAM" id="MobiDB-lite"/>
    </source>
</evidence>
<organism evidence="2 3">
    <name type="scientific">Bacillus infantis</name>
    <dbReference type="NCBI Taxonomy" id="324767"/>
    <lineage>
        <taxon>Bacteria</taxon>
        <taxon>Bacillati</taxon>
        <taxon>Bacillota</taxon>
        <taxon>Bacilli</taxon>
        <taxon>Bacillales</taxon>
        <taxon>Bacillaceae</taxon>
        <taxon>Bacillus</taxon>
    </lineage>
</organism>
<dbReference type="EMBL" id="VTER01000006">
    <property type="protein sequence ID" value="TYS47849.1"/>
    <property type="molecule type" value="Genomic_DNA"/>
</dbReference>
<name>A0A5D4RBC8_9BACI</name>